<dbReference type="EMBL" id="AE009439">
    <property type="protein sequence ID" value="AAM02507.1"/>
    <property type="molecule type" value="Genomic_DNA"/>
</dbReference>
<gene>
    <name evidence="1" type="ordered locus">MK1294</name>
</gene>
<organism evidence="1 2">
    <name type="scientific">Methanopyrus kandleri (strain AV19 / DSM 6324 / JCM 9639 / NBRC 100938)</name>
    <dbReference type="NCBI Taxonomy" id="190192"/>
    <lineage>
        <taxon>Archaea</taxon>
        <taxon>Methanobacteriati</taxon>
        <taxon>Methanobacteriota</taxon>
        <taxon>Methanomada group</taxon>
        <taxon>Methanopyri</taxon>
        <taxon>Methanopyrales</taxon>
        <taxon>Methanopyraceae</taxon>
        <taxon>Methanopyrus</taxon>
    </lineage>
</organism>
<dbReference type="PaxDb" id="190192-MK1294"/>
<dbReference type="Proteomes" id="UP000001826">
    <property type="component" value="Chromosome"/>
</dbReference>
<dbReference type="GeneID" id="1477889"/>
<evidence type="ECO:0000313" key="2">
    <source>
        <dbReference type="Proteomes" id="UP000001826"/>
    </source>
</evidence>
<dbReference type="AlphaFoldDB" id="Q8TVU4"/>
<reference evidence="1 2" key="1">
    <citation type="journal article" date="2002" name="Proc. Natl. Acad. Sci. U.S.A.">
        <title>The complete genome of hyperthermophile Methanopyrus kandleri AV19 and monophyly of archaeal methanogens.</title>
        <authorList>
            <person name="Slesarev A.I."/>
            <person name="Mezhevaya K.V."/>
            <person name="Makarova K.S."/>
            <person name="Polushin N.N."/>
            <person name="Shcherbinina O.V."/>
            <person name="Shakhova V.V."/>
            <person name="Belova G.I."/>
            <person name="Aravind L."/>
            <person name="Natale D.A."/>
            <person name="Rogozin I.B."/>
            <person name="Tatusov R.L."/>
            <person name="Wolf Y.I."/>
            <person name="Stetter K.O."/>
            <person name="Malykh A.G."/>
            <person name="Koonin E.V."/>
            <person name="Kozyavkin S.A."/>
        </authorList>
    </citation>
    <scope>NUCLEOTIDE SEQUENCE [LARGE SCALE GENOMIC DNA]</scope>
    <source>
        <strain evidence="2">AV19 / DSM 6324 / JCM 9639 / NBRC 100938</strain>
    </source>
</reference>
<keyword evidence="2" id="KW-1185">Reference proteome</keyword>
<dbReference type="InParanoid" id="Q8TVU4"/>
<name>Q8TVU4_METKA</name>
<dbReference type="EnsemblBacteria" id="AAM02507">
    <property type="protein sequence ID" value="AAM02507"/>
    <property type="gene ID" value="MK1294"/>
</dbReference>
<proteinExistence type="predicted"/>
<sequence length="429" mass="46958">MRTLPIALTLLLVPAAAHALQPEVLWKGEFPDCPGSGFVHLVPVENEENTALLVVRTFERWSLYEVKGSEVTHLGDVDLATPRSTEVTGAMYYPDRNELLVTAVIEEEGEGPGGGVLAIRVGRDGVDARKFDGAYVHARPCPDGTILALLHEGHEYLEDEGVHRHDLALIRLYPDGRAERLVTFDVFSTLPPSALLIPGTLRIEPLGDDYLITGSDLVSMVELRRTASGWDTRYYGPMNLGARITYYLEESTVLDPRKRLVLVRQSNLDEPLEGYWAICELVPESGLGGPVLKELRRVDLGGDDLYFPQSGVKLEVGGSTYYVVPAVGASSTKLLVLGPDTAHVWEVPGFRELAVTPRLYGARVSERETGGCTVEVCAFKPSRGEEWLTPLFGGTGEGEKKEEHKENEGGKVAIVPVLPAIPFRRPGRA</sequence>
<accession>Q8TVU4</accession>
<dbReference type="KEGG" id="mka:MK1294"/>
<protein>
    <submittedName>
        <fullName evidence="1">Uncharacterized protein</fullName>
    </submittedName>
</protein>
<evidence type="ECO:0000313" key="1">
    <source>
        <dbReference type="EMBL" id="AAM02507.1"/>
    </source>
</evidence>
<dbReference type="RefSeq" id="WP_011019662.1">
    <property type="nucleotide sequence ID" value="NC_003551.1"/>
</dbReference>
<dbReference type="HOGENOM" id="CLU_638753_0_0_2"/>